<keyword evidence="5" id="KW-1185">Reference proteome</keyword>
<feature type="region of interest" description="Disordered" evidence="3">
    <location>
        <begin position="50"/>
        <end position="69"/>
    </location>
</feature>
<dbReference type="PANTHER" id="PTHR47231:SF1">
    <property type="entry name" value="CILIA- AND FLAGELLA-ASSOCIATED PROTEIN HOATZ"/>
    <property type="match status" value="1"/>
</dbReference>
<feature type="region of interest" description="Disordered" evidence="3">
    <location>
        <begin position="194"/>
        <end position="326"/>
    </location>
</feature>
<dbReference type="Pfam" id="PF17664">
    <property type="entry name" value="HOATZ-like"/>
    <property type="match status" value="1"/>
</dbReference>
<evidence type="ECO:0000313" key="5">
    <source>
        <dbReference type="Proteomes" id="UP001519460"/>
    </source>
</evidence>
<sequence>MALKTVDLTQQPERAVFTGCTQEEVNYAKTFWQSIQLLPPMESRLVSSDIKQRLRKAPPSRSMSESLEPKADTSYNCHTLAFTVADHSCEIGDPFWGETPVTPVNMSWFGGFERKDTTGMLKEKTEVPKTAVPPRTYFMDEAQAKGPIKALKGLGSLIKGFYGDGGGPNTSNTTEAIEFGGEDLCRGRGLLRTWGDQLQPTKQGDTAGTESGGDQSMRKDPKADSNVLLVESQVDQNTKKKRLIISPRRPYSRSVSRVGRSGPETSQAPKKESLANAKENTAKNSPAKLEAPTHKKKPLKGPSLVNRKGPKSSAKGSLPTVEESMPDVKGLLKPPGSTQALPDGACVPASNEGHALVAEGCVMPCVLDPEESKALTAQLASYSRIHKMQERQQALRKAASMNTLAMEKV</sequence>
<dbReference type="Proteomes" id="UP001519460">
    <property type="component" value="Unassembled WGS sequence"/>
</dbReference>
<evidence type="ECO:0000256" key="2">
    <source>
        <dbReference type="ARBA" id="ARBA00023657"/>
    </source>
</evidence>
<accession>A0ABD0JCA4</accession>
<feature type="compositionally biased region" description="Low complexity" evidence="3">
    <location>
        <begin position="246"/>
        <end position="263"/>
    </location>
</feature>
<evidence type="ECO:0000256" key="1">
    <source>
        <dbReference type="ARBA" id="ARBA00023451"/>
    </source>
</evidence>
<dbReference type="PANTHER" id="PTHR47231">
    <property type="entry name" value="UPF0722 PROTEIN C11ORF88"/>
    <property type="match status" value="1"/>
</dbReference>
<evidence type="ECO:0000313" key="4">
    <source>
        <dbReference type="EMBL" id="KAK7469753.1"/>
    </source>
</evidence>
<gene>
    <name evidence="4" type="ORF">BaRGS_00036235</name>
</gene>
<comment type="caution">
    <text evidence="4">The sequence shown here is derived from an EMBL/GenBank/DDBJ whole genome shotgun (WGS) entry which is preliminary data.</text>
</comment>
<name>A0ABD0JCA4_9CAEN</name>
<proteinExistence type="inferred from homology"/>
<organism evidence="4 5">
    <name type="scientific">Batillaria attramentaria</name>
    <dbReference type="NCBI Taxonomy" id="370345"/>
    <lineage>
        <taxon>Eukaryota</taxon>
        <taxon>Metazoa</taxon>
        <taxon>Spiralia</taxon>
        <taxon>Lophotrochozoa</taxon>
        <taxon>Mollusca</taxon>
        <taxon>Gastropoda</taxon>
        <taxon>Caenogastropoda</taxon>
        <taxon>Sorbeoconcha</taxon>
        <taxon>Cerithioidea</taxon>
        <taxon>Batillariidae</taxon>
        <taxon>Batillaria</taxon>
    </lineage>
</organism>
<comment type="similarity">
    <text evidence="1">Belongs to the HOATZ family.</text>
</comment>
<evidence type="ECO:0000256" key="3">
    <source>
        <dbReference type="SAM" id="MobiDB-lite"/>
    </source>
</evidence>
<dbReference type="AlphaFoldDB" id="A0ABD0JCA4"/>
<dbReference type="InterPro" id="IPR040681">
    <property type="entry name" value="HOATZ-like"/>
</dbReference>
<dbReference type="EMBL" id="JACVVK020000505">
    <property type="protein sequence ID" value="KAK7469753.1"/>
    <property type="molecule type" value="Genomic_DNA"/>
</dbReference>
<feature type="compositionally biased region" description="Polar residues" evidence="3">
    <location>
        <begin position="196"/>
        <end position="214"/>
    </location>
</feature>
<protein>
    <recommendedName>
        <fullName evidence="2">Cilia- and flagella-associated protein HOATZ</fullName>
    </recommendedName>
</protein>
<reference evidence="4 5" key="1">
    <citation type="journal article" date="2023" name="Sci. Data">
        <title>Genome assembly of the Korean intertidal mud-creeper Batillaria attramentaria.</title>
        <authorList>
            <person name="Patra A.K."/>
            <person name="Ho P.T."/>
            <person name="Jun S."/>
            <person name="Lee S.J."/>
            <person name="Kim Y."/>
            <person name="Won Y.J."/>
        </authorList>
    </citation>
    <scope>NUCLEOTIDE SEQUENCE [LARGE SCALE GENOMIC DNA]</scope>
    <source>
        <strain evidence="4">Wonlab-2016</strain>
    </source>
</reference>